<gene>
    <name evidence="8" type="ORF">SAMN04489844_3019</name>
</gene>
<name>A0A1H4VIS5_9ACTN</name>
<feature type="transmembrane region" description="Helical" evidence="6">
    <location>
        <begin position="399"/>
        <end position="422"/>
    </location>
</feature>
<feature type="transmembrane region" description="Helical" evidence="6">
    <location>
        <begin position="286"/>
        <end position="307"/>
    </location>
</feature>
<feature type="transmembrane region" description="Helical" evidence="6">
    <location>
        <begin position="666"/>
        <end position="690"/>
    </location>
</feature>
<evidence type="ECO:0000313" key="8">
    <source>
        <dbReference type="EMBL" id="SEC80244.1"/>
    </source>
</evidence>
<dbReference type="Gene3D" id="1.20.1640.10">
    <property type="entry name" value="Multidrug efflux transporter AcrB transmembrane domain"/>
    <property type="match status" value="2"/>
</dbReference>
<dbReference type="InterPro" id="IPR000731">
    <property type="entry name" value="SSD"/>
</dbReference>
<accession>A0A1H4VIS5</accession>
<dbReference type="InterPro" id="IPR050545">
    <property type="entry name" value="Mycobact_MmpL"/>
</dbReference>
<evidence type="ECO:0000256" key="2">
    <source>
        <dbReference type="ARBA" id="ARBA00022475"/>
    </source>
</evidence>
<dbReference type="EMBL" id="FNRT01000002">
    <property type="protein sequence ID" value="SEC80244.1"/>
    <property type="molecule type" value="Genomic_DNA"/>
</dbReference>
<evidence type="ECO:0000259" key="7">
    <source>
        <dbReference type="PROSITE" id="PS50156"/>
    </source>
</evidence>
<feature type="transmembrane region" description="Helical" evidence="6">
    <location>
        <begin position="313"/>
        <end position="333"/>
    </location>
</feature>
<evidence type="ECO:0000313" key="9">
    <source>
        <dbReference type="Proteomes" id="UP000198742"/>
    </source>
</evidence>
<evidence type="ECO:0000256" key="4">
    <source>
        <dbReference type="ARBA" id="ARBA00022989"/>
    </source>
</evidence>
<dbReference type="RefSeq" id="WP_090969830.1">
    <property type="nucleotide sequence ID" value="NZ_FNRT01000002.1"/>
</dbReference>
<keyword evidence="2" id="KW-1003">Cell membrane</keyword>
<organism evidence="8 9">
    <name type="scientific">Nocardioides exalbidus</name>
    <dbReference type="NCBI Taxonomy" id="402596"/>
    <lineage>
        <taxon>Bacteria</taxon>
        <taxon>Bacillati</taxon>
        <taxon>Actinomycetota</taxon>
        <taxon>Actinomycetes</taxon>
        <taxon>Propionibacteriales</taxon>
        <taxon>Nocardioidaceae</taxon>
        <taxon>Nocardioides</taxon>
    </lineage>
</organism>
<evidence type="ECO:0000256" key="5">
    <source>
        <dbReference type="ARBA" id="ARBA00023136"/>
    </source>
</evidence>
<dbReference type="PANTHER" id="PTHR33406">
    <property type="entry name" value="MEMBRANE PROTEIN MJ1562-RELATED"/>
    <property type="match status" value="1"/>
</dbReference>
<reference evidence="9" key="1">
    <citation type="submission" date="2016-10" db="EMBL/GenBank/DDBJ databases">
        <authorList>
            <person name="Varghese N."/>
            <person name="Submissions S."/>
        </authorList>
    </citation>
    <scope>NUCLEOTIDE SEQUENCE [LARGE SCALE GENOMIC DNA]</scope>
    <source>
        <strain evidence="9">DSM 22017</strain>
    </source>
</reference>
<feature type="transmembrane region" description="Helical" evidence="6">
    <location>
        <begin position="785"/>
        <end position="808"/>
    </location>
</feature>
<comment type="subcellular location">
    <subcellularLocation>
        <location evidence="1">Cell membrane</location>
        <topology evidence="1">Multi-pass membrane protein</topology>
    </subcellularLocation>
</comment>
<dbReference type="GO" id="GO:0005886">
    <property type="term" value="C:plasma membrane"/>
    <property type="evidence" value="ECO:0007669"/>
    <property type="project" value="UniProtKB-SubCell"/>
</dbReference>
<keyword evidence="5 6" id="KW-0472">Membrane</keyword>
<feature type="transmembrane region" description="Helical" evidence="6">
    <location>
        <begin position="360"/>
        <end position="387"/>
    </location>
</feature>
<evidence type="ECO:0000256" key="3">
    <source>
        <dbReference type="ARBA" id="ARBA00022692"/>
    </source>
</evidence>
<dbReference type="PANTHER" id="PTHR33406:SF13">
    <property type="entry name" value="MEMBRANE PROTEIN YDFJ"/>
    <property type="match status" value="1"/>
</dbReference>
<protein>
    <submittedName>
        <fullName evidence="8">Putative drug exporter of the RND superfamily</fullName>
    </submittedName>
</protein>
<feature type="domain" description="SSD" evidence="7">
    <location>
        <begin position="290"/>
        <end position="421"/>
    </location>
</feature>
<feature type="transmembrane region" description="Helical" evidence="6">
    <location>
        <begin position="702"/>
        <end position="721"/>
    </location>
</feature>
<feature type="transmembrane region" description="Helical" evidence="6">
    <location>
        <begin position="640"/>
        <end position="659"/>
    </location>
</feature>
<evidence type="ECO:0000256" key="1">
    <source>
        <dbReference type="ARBA" id="ARBA00004651"/>
    </source>
</evidence>
<dbReference type="Proteomes" id="UP000198742">
    <property type="component" value="Unassembled WGS sequence"/>
</dbReference>
<dbReference type="STRING" id="402596.SAMN04489844_3019"/>
<keyword evidence="4 6" id="KW-1133">Transmembrane helix</keyword>
<feature type="transmembrane region" description="Helical" evidence="6">
    <location>
        <begin position="755"/>
        <end position="773"/>
    </location>
</feature>
<feature type="transmembrane region" description="Helical" evidence="6">
    <location>
        <begin position="460"/>
        <end position="480"/>
    </location>
</feature>
<evidence type="ECO:0000256" key="6">
    <source>
        <dbReference type="SAM" id="Phobius"/>
    </source>
</evidence>
<sequence>MASLLHRLGALSARRPFAVLLAWVFLLAAAAGGMATLSRPLSNEFEIPHSEFGRVLDELGQEIPQVAGGTGTVVVHSADGFTADQRRALRATMADWEALPHVTAVLDPFELQDQLDSSGDQLAQGLAKLTKGQKQHDEGRAQLIGLQNWLADHPDQATPSLEQQLADGKDRLADAEQELDSGWTTYHAGKALSDAGAGVSFVSKDGTTALVQVRFDAQTQQLDPAVLERVPETGAALADAGIQADYGQEMTASREVGGPGEVIGVAVAGVVLLVMLGSLVLAGLPLLIALVGVGVSLTLGIAATHWISLQSMAPVLGMMLGLAVGIDYALFIVNRHRHQLADLVEESGTPPDRAGIRASIALATGTAGSAVVVAGTTVVIALAALAVSGIPTLLQMGMLAAFTVAVTVLVALTLTPALLSLAGRRAIPRRRRTTRTGRSRDGWPQRWVGLVTRRPRAATALVALVMLVLAVPALSMRLGLPDGSSEPQDSTAYRAYERVADHFGAGANGPLLLAADYDAPVAEADVVAEEAKVAKAVLAVDDRVSVLPIGTSDDRRTIAFQVVPVDGPSAESTVELVQGLRRLAAGDEPVHQTSSWLGLEDVVGDANPTGEQLLGDDVQLGLTGATVANIEVSERLASALPLYLTMVIGLSLVLLTIVFRSILVPLVATAGFLLSVAASFGAIVAVYQWGWLGSLFDVHDPSAVFSFMPTLLIGILFGLAMDYQMFLVSGMHEAHVHGRDARTAVRVGFASGARVVAAAALIMVSVFSGFIWAEMTMARSIGFGLAVGVLLDAFLVRMTFTPAVLSMLGDKAWWLPRWLDRLLPNLDVEGAALAQRLERERVEAAQAAAEDTERELEPVG</sequence>
<keyword evidence="3 6" id="KW-0812">Transmembrane</keyword>
<dbReference type="OrthoDB" id="7051771at2"/>
<dbReference type="Pfam" id="PF03176">
    <property type="entry name" value="MMPL"/>
    <property type="match status" value="2"/>
</dbReference>
<feature type="transmembrane region" description="Helical" evidence="6">
    <location>
        <begin position="262"/>
        <end position="281"/>
    </location>
</feature>
<dbReference type="InterPro" id="IPR004869">
    <property type="entry name" value="MMPL_dom"/>
</dbReference>
<keyword evidence="9" id="KW-1185">Reference proteome</keyword>
<dbReference type="PROSITE" id="PS50156">
    <property type="entry name" value="SSD"/>
    <property type="match status" value="1"/>
</dbReference>
<proteinExistence type="predicted"/>
<dbReference type="SUPFAM" id="SSF82866">
    <property type="entry name" value="Multidrug efflux transporter AcrB transmembrane domain"/>
    <property type="match status" value="2"/>
</dbReference>
<dbReference type="AlphaFoldDB" id="A0A1H4VIS5"/>